<feature type="region of interest" description="Disordered" evidence="1">
    <location>
        <begin position="379"/>
        <end position="407"/>
    </location>
</feature>
<sequence length="407" mass="42411">MRKQNLNPLGLALTLLATLTHLITTTSAACPANFDFCDGSGFPSNFCCPSGSSCITLASNTTLLCCPAGGDCTAINPILCGTPYQNATLHPESTVKTTDLTGTQLPACGDKCCPFGFTCSGTGKTAICVQDLDQKLLPPPSSPASSTSPSSTSTLPADSTSAGDTSTTISALSINPTAIPATCPRFPTTAILTGLLPGILAGILLSLTTFCLLGARRRRADARAPKISSPTYQGSDFRTDFVRRYQPSSPGTSSGTPATGISRVRSLFRKSSSAAAGARQTRGLGMGLPSSPSPRRVAPPMPDRDLRAYQQEAPAVGGQLRREPSSESINIFADPSTARSGGLGVEERRQSAQTTFTEMMERADLRGVGQGEPYVLPVMPAREGEGTRLSPSRFSPESGRGSPGLRR</sequence>
<evidence type="ECO:0000256" key="2">
    <source>
        <dbReference type="SAM" id="Phobius"/>
    </source>
</evidence>
<reference evidence="4 5" key="1">
    <citation type="submission" date="2016-03" db="EMBL/GenBank/DDBJ databases">
        <title>Comparative genomics of Pseudogymnoascus destructans, the fungus causing white-nose syndrome of bats.</title>
        <authorList>
            <person name="Palmer J.M."/>
            <person name="Drees K.P."/>
            <person name="Foster J.T."/>
            <person name="Lindner D.L."/>
        </authorList>
    </citation>
    <scope>NUCLEOTIDE SEQUENCE [LARGE SCALE GENOMIC DNA]</scope>
    <source>
        <strain evidence="4 5">UAMH 10579</strain>
    </source>
</reference>
<evidence type="ECO:0008006" key="6">
    <source>
        <dbReference type="Google" id="ProtNLM"/>
    </source>
</evidence>
<gene>
    <name evidence="4" type="ORF">VE01_00615</name>
</gene>
<reference evidence="5" key="2">
    <citation type="journal article" date="2018" name="Nat. Commun.">
        <title>Extreme sensitivity to ultraviolet light in the fungal pathogen causing white-nose syndrome of bats.</title>
        <authorList>
            <person name="Palmer J.M."/>
            <person name="Drees K.P."/>
            <person name="Foster J.T."/>
            <person name="Lindner D.L."/>
        </authorList>
    </citation>
    <scope>NUCLEOTIDE SEQUENCE [LARGE SCALE GENOMIC DNA]</scope>
    <source>
        <strain evidence="5">UAMH 10579</strain>
    </source>
</reference>
<protein>
    <recommendedName>
        <fullName evidence="6">Mid2 domain-containing protein</fullName>
    </recommendedName>
</protein>
<name>A0A2P2SX64_9PEZI</name>
<keyword evidence="5" id="KW-1185">Reference proteome</keyword>
<dbReference type="EMBL" id="KV460206">
    <property type="protein sequence ID" value="OBU01417.1"/>
    <property type="molecule type" value="Genomic_DNA"/>
</dbReference>
<keyword evidence="3" id="KW-0732">Signal</keyword>
<accession>A0A2P2SX64</accession>
<evidence type="ECO:0000313" key="4">
    <source>
        <dbReference type="EMBL" id="OBU01417.1"/>
    </source>
</evidence>
<feature type="chain" id="PRO_5015160259" description="Mid2 domain-containing protein" evidence="3">
    <location>
        <begin position="29"/>
        <end position="407"/>
    </location>
</feature>
<dbReference type="Proteomes" id="UP000091956">
    <property type="component" value="Unassembled WGS sequence"/>
</dbReference>
<feature type="compositionally biased region" description="Low complexity" evidence="1">
    <location>
        <begin position="289"/>
        <end position="298"/>
    </location>
</feature>
<dbReference type="AlphaFoldDB" id="A0A2P2SX64"/>
<dbReference type="OrthoDB" id="5338512at2759"/>
<keyword evidence="2" id="KW-1133">Transmembrane helix</keyword>
<proteinExistence type="predicted"/>
<dbReference type="RefSeq" id="XP_018135149.1">
    <property type="nucleotide sequence ID" value="XM_018270143.2"/>
</dbReference>
<feature type="transmembrane region" description="Helical" evidence="2">
    <location>
        <begin position="190"/>
        <end position="213"/>
    </location>
</feature>
<feature type="compositionally biased region" description="Low complexity" evidence="1">
    <location>
        <begin position="143"/>
        <end position="166"/>
    </location>
</feature>
<evidence type="ECO:0000313" key="5">
    <source>
        <dbReference type="Proteomes" id="UP000091956"/>
    </source>
</evidence>
<keyword evidence="2" id="KW-0812">Transmembrane</keyword>
<organism evidence="4 5">
    <name type="scientific">Pseudogymnoascus verrucosus</name>
    <dbReference type="NCBI Taxonomy" id="342668"/>
    <lineage>
        <taxon>Eukaryota</taxon>
        <taxon>Fungi</taxon>
        <taxon>Dikarya</taxon>
        <taxon>Ascomycota</taxon>
        <taxon>Pezizomycotina</taxon>
        <taxon>Leotiomycetes</taxon>
        <taxon>Thelebolales</taxon>
        <taxon>Thelebolaceae</taxon>
        <taxon>Pseudogymnoascus</taxon>
    </lineage>
</organism>
<feature type="region of interest" description="Disordered" evidence="1">
    <location>
        <begin position="139"/>
        <end position="166"/>
    </location>
</feature>
<feature type="signal peptide" evidence="3">
    <location>
        <begin position="1"/>
        <end position="28"/>
    </location>
</feature>
<keyword evidence="2" id="KW-0472">Membrane</keyword>
<dbReference type="GeneID" id="28834001"/>
<feature type="region of interest" description="Disordered" evidence="1">
    <location>
        <begin position="272"/>
        <end position="301"/>
    </location>
</feature>
<evidence type="ECO:0000256" key="1">
    <source>
        <dbReference type="SAM" id="MobiDB-lite"/>
    </source>
</evidence>
<dbReference type="PROSITE" id="PS51257">
    <property type="entry name" value="PROKAR_LIPOPROTEIN"/>
    <property type="match status" value="1"/>
</dbReference>
<evidence type="ECO:0000256" key="3">
    <source>
        <dbReference type="SAM" id="SignalP"/>
    </source>
</evidence>